<name>A0A5N6LHV1_9ASTR</name>
<evidence type="ECO:0000313" key="3">
    <source>
        <dbReference type="Proteomes" id="UP000326396"/>
    </source>
</evidence>
<sequence length="150" mass="16517">MMMNRSSSKDSLIGAGGRNYNHNNNNHNAMTNGVLPHRRGMPFTRNNSAENYNASNTDLFSRNRTGFPASSPDESDLQARLARLSVGSAKPAKSVLDDLLSSSEGGKNDYDCFIHYGVIRVFFQDIATVGKIGCRILVSVSSSFPQFHYH</sequence>
<protein>
    <submittedName>
        <fullName evidence="2">Uncharacterized protein</fullName>
    </submittedName>
</protein>
<evidence type="ECO:0000313" key="2">
    <source>
        <dbReference type="EMBL" id="KAD1716240.1"/>
    </source>
</evidence>
<gene>
    <name evidence="2" type="ORF">E3N88_42409</name>
</gene>
<keyword evidence="3" id="KW-1185">Reference proteome</keyword>
<organism evidence="2 3">
    <name type="scientific">Mikania micrantha</name>
    <name type="common">bitter vine</name>
    <dbReference type="NCBI Taxonomy" id="192012"/>
    <lineage>
        <taxon>Eukaryota</taxon>
        <taxon>Viridiplantae</taxon>
        <taxon>Streptophyta</taxon>
        <taxon>Embryophyta</taxon>
        <taxon>Tracheophyta</taxon>
        <taxon>Spermatophyta</taxon>
        <taxon>Magnoliopsida</taxon>
        <taxon>eudicotyledons</taxon>
        <taxon>Gunneridae</taxon>
        <taxon>Pentapetalae</taxon>
        <taxon>asterids</taxon>
        <taxon>campanulids</taxon>
        <taxon>Asterales</taxon>
        <taxon>Asteraceae</taxon>
        <taxon>Asteroideae</taxon>
        <taxon>Heliantheae alliance</taxon>
        <taxon>Eupatorieae</taxon>
        <taxon>Mikania</taxon>
    </lineage>
</organism>
<dbReference type="Proteomes" id="UP000326396">
    <property type="component" value="Unassembled WGS sequence"/>
</dbReference>
<comment type="caution">
    <text evidence="2">The sequence shown here is derived from an EMBL/GenBank/DDBJ whole genome shotgun (WGS) entry which is preliminary data.</text>
</comment>
<reference evidence="2 3" key="1">
    <citation type="submission" date="2019-05" db="EMBL/GenBank/DDBJ databases">
        <title>Mikania micrantha, genome provides insights into the molecular mechanism of rapid growth.</title>
        <authorList>
            <person name="Liu B."/>
        </authorList>
    </citation>
    <scope>NUCLEOTIDE SEQUENCE [LARGE SCALE GENOMIC DNA]</scope>
    <source>
        <strain evidence="2">NLD-2019</strain>
        <tissue evidence="2">Leaf</tissue>
    </source>
</reference>
<dbReference type="OrthoDB" id="1751835at2759"/>
<feature type="compositionally biased region" description="Polar residues" evidence="1">
    <location>
        <begin position="1"/>
        <end position="10"/>
    </location>
</feature>
<proteinExistence type="predicted"/>
<dbReference type="AlphaFoldDB" id="A0A5N6LHV1"/>
<feature type="compositionally biased region" description="Polar residues" evidence="1">
    <location>
        <begin position="52"/>
        <end position="64"/>
    </location>
</feature>
<dbReference type="EMBL" id="SZYD01000550">
    <property type="protein sequence ID" value="KAD1716240.1"/>
    <property type="molecule type" value="Genomic_DNA"/>
</dbReference>
<accession>A0A5N6LHV1</accession>
<feature type="region of interest" description="Disordered" evidence="1">
    <location>
        <begin position="1"/>
        <end position="24"/>
    </location>
</feature>
<feature type="region of interest" description="Disordered" evidence="1">
    <location>
        <begin position="52"/>
        <end position="74"/>
    </location>
</feature>
<evidence type="ECO:0000256" key="1">
    <source>
        <dbReference type="SAM" id="MobiDB-lite"/>
    </source>
</evidence>